<evidence type="ECO:0000256" key="2">
    <source>
        <dbReference type="ARBA" id="ARBA00022448"/>
    </source>
</evidence>
<evidence type="ECO:0000313" key="4">
    <source>
        <dbReference type="EMBL" id="SFV62858.1"/>
    </source>
</evidence>
<evidence type="ECO:0000256" key="3">
    <source>
        <dbReference type="ARBA" id="ARBA00022729"/>
    </source>
</evidence>
<reference evidence="4" key="1">
    <citation type="submission" date="2016-10" db="EMBL/GenBank/DDBJ databases">
        <authorList>
            <person name="de Groot N.N."/>
        </authorList>
    </citation>
    <scope>NUCLEOTIDE SEQUENCE</scope>
</reference>
<keyword evidence="3" id="KW-0732">Signal</keyword>
<dbReference type="InterPro" id="IPR006129">
    <property type="entry name" value="AdhesinB"/>
</dbReference>
<evidence type="ECO:0000256" key="1">
    <source>
        <dbReference type="ARBA" id="ARBA00011028"/>
    </source>
</evidence>
<dbReference type="Gene3D" id="3.40.50.1980">
    <property type="entry name" value="Nitrogenase molybdenum iron protein domain"/>
    <property type="match status" value="2"/>
</dbReference>
<dbReference type="PANTHER" id="PTHR42953">
    <property type="entry name" value="HIGH-AFFINITY ZINC UPTAKE SYSTEM PROTEIN ZNUA-RELATED"/>
    <property type="match status" value="1"/>
</dbReference>
<sequence>MKKLLFICLFSILTFAKTNVIVSILPQKIFVDKIGGDKVNTTVMVETGASPHNYSPKPSQMKAVSKADIYFSIGVEFEKIWLEKFKYQNKDLKVIDVSKNIQKYHDSHKELDPHIWVDPLNVKIIAQNIYNALIDEDKNSSSYYKKNLELFLKELDTLDSDIKTILEKTPKNSSFMVFHPSWGYFAKRYNLRQLPVEIEGKEPKMKALIKLMKQAKKENVHAIFTQPEFSDKSAQIIAKNLNIKVIKASPLAPNWSENLKNLAKTIADKEN</sequence>
<name>A0A1W1CAK0_9ZZZZ</name>
<dbReference type="EMBL" id="FPHN01000149">
    <property type="protein sequence ID" value="SFV62858.1"/>
    <property type="molecule type" value="Genomic_DNA"/>
</dbReference>
<dbReference type="SUPFAM" id="SSF53807">
    <property type="entry name" value="Helical backbone' metal receptor"/>
    <property type="match status" value="1"/>
</dbReference>
<dbReference type="PRINTS" id="PR00691">
    <property type="entry name" value="ADHESINB"/>
</dbReference>
<dbReference type="AlphaFoldDB" id="A0A1W1CAK0"/>
<dbReference type="GO" id="GO:0007155">
    <property type="term" value="P:cell adhesion"/>
    <property type="evidence" value="ECO:0007669"/>
    <property type="project" value="InterPro"/>
</dbReference>
<organism evidence="4">
    <name type="scientific">hydrothermal vent metagenome</name>
    <dbReference type="NCBI Taxonomy" id="652676"/>
    <lineage>
        <taxon>unclassified sequences</taxon>
        <taxon>metagenomes</taxon>
        <taxon>ecological metagenomes</taxon>
    </lineage>
</organism>
<protein>
    <submittedName>
        <fullName evidence="4">Zinc ABC transporter, periplasmic-binding protein ZnuA</fullName>
    </submittedName>
</protein>
<dbReference type="Pfam" id="PF01297">
    <property type="entry name" value="ZnuA"/>
    <property type="match status" value="1"/>
</dbReference>
<dbReference type="InterPro" id="IPR006127">
    <property type="entry name" value="ZnuA-like"/>
</dbReference>
<dbReference type="PANTHER" id="PTHR42953:SF3">
    <property type="entry name" value="HIGH-AFFINITY ZINC UPTAKE SYSTEM PROTEIN ZNUA"/>
    <property type="match status" value="1"/>
</dbReference>
<gene>
    <name evidence="4" type="ORF">MNB_SV-14-428</name>
</gene>
<comment type="similarity">
    <text evidence="1">Belongs to the bacterial solute-binding protein 9 family.</text>
</comment>
<dbReference type="InterPro" id="IPR050492">
    <property type="entry name" value="Bact_metal-bind_prot9"/>
</dbReference>
<accession>A0A1W1CAK0</accession>
<dbReference type="GO" id="GO:0046872">
    <property type="term" value="F:metal ion binding"/>
    <property type="evidence" value="ECO:0007669"/>
    <property type="project" value="InterPro"/>
</dbReference>
<keyword evidence="2" id="KW-0813">Transport</keyword>
<dbReference type="GO" id="GO:0030001">
    <property type="term" value="P:metal ion transport"/>
    <property type="evidence" value="ECO:0007669"/>
    <property type="project" value="InterPro"/>
</dbReference>
<proteinExistence type="inferred from homology"/>